<dbReference type="Pfam" id="PF00072">
    <property type="entry name" value="Response_reg"/>
    <property type="match status" value="1"/>
</dbReference>
<dbReference type="AlphaFoldDB" id="C5B8U5"/>
<dbReference type="InterPro" id="IPR036457">
    <property type="entry name" value="PPM-type-like_dom_sf"/>
</dbReference>
<evidence type="ECO:0000313" key="5">
    <source>
        <dbReference type="Proteomes" id="UP000001485"/>
    </source>
</evidence>
<evidence type="ECO:0000313" key="4">
    <source>
        <dbReference type="EMBL" id="ACR70148.1"/>
    </source>
</evidence>
<reference evidence="4 5" key="2">
    <citation type="journal article" date="2012" name="J. Bacteriol.">
        <title>Genome Sequence of Edwardsiella ictaluri 93-146, a Strain Associated with a Natural Channel Catfish Outbreak of Enteric Septicemia of Catfish.</title>
        <authorList>
            <person name="Williams M.L."/>
            <person name="Gillaspy A.F."/>
            <person name="Dyer D.W."/>
            <person name="Thune R.L."/>
            <person name="Waldbieser G.C."/>
            <person name="Schuster S.C."/>
            <person name="Gipson J."/>
            <person name="Zaitshik J."/>
            <person name="Landry C."/>
            <person name="Banes M.M."/>
            <person name="Lawrence M.L."/>
        </authorList>
    </citation>
    <scope>NUCLEOTIDE SEQUENCE [LARGE SCALE GENOMIC DNA]</scope>
    <source>
        <strain evidence="4 5">93-146</strain>
    </source>
</reference>
<dbReference type="SUPFAM" id="SSF52172">
    <property type="entry name" value="CheY-like"/>
    <property type="match status" value="1"/>
</dbReference>
<dbReference type="HOGENOM" id="CLU_1029482_0_0_6"/>
<organism evidence="4 5">
    <name type="scientific">Edwardsiella ictaluri (strain 93-146)</name>
    <dbReference type="NCBI Taxonomy" id="634503"/>
    <lineage>
        <taxon>Bacteria</taxon>
        <taxon>Pseudomonadati</taxon>
        <taxon>Pseudomonadota</taxon>
        <taxon>Gammaproteobacteria</taxon>
        <taxon>Enterobacterales</taxon>
        <taxon>Hafniaceae</taxon>
        <taxon>Edwardsiella</taxon>
    </lineage>
</organism>
<comment type="caution">
    <text evidence="2">Lacks conserved residue(s) required for the propagation of feature annotation.</text>
</comment>
<dbReference type="InterPro" id="IPR001789">
    <property type="entry name" value="Sig_transdc_resp-reg_receiver"/>
</dbReference>
<proteinExistence type="predicted"/>
<dbReference type="Gene3D" id="3.60.40.10">
    <property type="entry name" value="PPM-type phosphatase domain"/>
    <property type="match status" value="1"/>
</dbReference>
<dbReference type="PROSITE" id="PS50110">
    <property type="entry name" value="RESPONSE_REGULATORY"/>
    <property type="match status" value="1"/>
</dbReference>
<gene>
    <name evidence="4" type="ordered locus">NT01EI_2994</name>
</gene>
<dbReference type="GO" id="GO:0000160">
    <property type="term" value="P:phosphorelay signal transduction system"/>
    <property type="evidence" value="ECO:0007669"/>
    <property type="project" value="InterPro"/>
</dbReference>
<dbReference type="InterPro" id="IPR011006">
    <property type="entry name" value="CheY-like_superfamily"/>
</dbReference>
<dbReference type="PANTHER" id="PTHR44591:SF3">
    <property type="entry name" value="RESPONSE REGULATORY DOMAIN-CONTAINING PROTEIN"/>
    <property type="match status" value="1"/>
</dbReference>
<dbReference type="PANTHER" id="PTHR44591">
    <property type="entry name" value="STRESS RESPONSE REGULATOR PROTEIN 1"/>
    <property type="match status" value="1"/>
</dbReference>
<dbReference type="SMART" id="SM00448">
    <property type="entry name" value="REC"/>
    <property type="match status" value="1"/>
</dbReference>
<dbReference type="EMBL" id="CP001600">
    <property type="protein sequence ID" value="ACR70148.1"/>
    <property type="molecule type" value="Genomic_DNA"/>
</dbReference>
<dbReference type="KEGG" id="eic:NT01EI_2994"/>
<dbReference type="InterPro" id="IPR050595">
    <property type="entry name" value="Bact_response_regulator"/>
</dbReference>
<evidence type="ECO:0000256" key="1">
    <source>
        <dbReference type="ARBA" id="ARBA00022553"/>
    </source>
</evidence>
<feature type="domain" description="Response regulatory" evidence="3">
    <location>
        <begin position="13"/>
        <end position="125"/>
    </location>
</feature>
<keyword evidence="1" id="KW-0597">Phosphoprotein</keyword>
<accession>C5B8U5</accession>
<evidence type="ECO:0000259" key="3">
    <source>
        <dbReference type="PROSITE" id="PS50110"/>
    </source>
</evidence>
<sequence length="270" mass="30247">MTMVAESVLLADTVWIVDDSPDYRRLLAMIQARWQYRVIAAQESEQVLTCLASHRMHIVTMPLMEGAALCQAIRTRDYGYYIYLILLTPRQSTEDMLAGVATCADGFLTKCLNQGQLRSRLHAVQRIISQETTLAVLNAMLSRAHQQIASDLQAFAAMQRKLLTSYGQTIDGLHADGLFVTPAYMSDDLLNYVLLDAYHPAFYGVDVAGHGVSAAMLVQEFYSASLIHSQRFSPSVQRSVLPYRVVSERNRRFSLEPLEDGVGRYFTLGV</sequence>
<evidence type="ECO:0000256" key="2">
    <source>
        <dbReference type="PROSITE-ProRule" id="PRU00169"/>
    </source>
</evidence>
<protein>
    <submittedName>
        <fullName evidence="4">Response regulator receiver domain protein</fullName>
    </submittedName>
</protein>
<reference evidence="5" key="1">
    <citation type="submission" date="2009-03" db="EMBL/GenBank/DDBJ databases">
        <title>Complete genome sequence of Edwardsiella ictaluri 93-146.</title>
        <authorList>
            <person name="Williams M.L."/>
            <person name="Gillaspy A.F."/>
            <person name="Dyer D.W."/>
            <person name="Thune R.L."/>
            <person name="Waldbieser G.C."/>
            <person name="Schuster S.C."/>
            <person name="Gipson J."/>
            <person name="Zaitshik J."/>
            <person name="Landry C."/>
            <person name="Lawrence M.L."/>
        </authorList>
    </citation>
    <scope>NUCLEOTIDE SEQUENCE [LARGE SCALE GENOMIC DNA]</scope>
    <source>
        <strain evidence="5">93-146</strain>
    </source>
</reference>
<dbReference type="Proteomes" id="UP000001485">
    <property type="component" value="Chromosome"/>
</dbReference>
<dbReference type="Gene3D" id="3.40.50.2300">
    <property type="match status" value="1"/>
</dbReference>
<name>C5B8U5_EDWI9</name>